<dbReference type="OrthoDB" id="129520at2759"/>
<accession>A0A225USC4</accession>
<dbReference type="Proteomes" id="UP000198211">
    <property type="component" value="Unassembled WGS sequence"/>
</dbReference>
<evidence type="ECO:0000313" key="2">
    <source>
        <dbReference type="Proteomes" id="UP000198211"/>
    </source>
</evidence>
<organism evidence="1 2">
    <name type="scientific">Phytophthora megakarya</name>
    <dbReference type="NCBI Taxonomy" id="4795"/>
    <lineage>
        <taxon>Eukaryota</taxon>
        <taxon>Sar</taxon>
        <taxon>Stramenopiles</taxon>
        <taxon>Oomycota</taxon>
        <taxon>Peronosporomycetes</taxon>
        <taxon>Peronosporales</taxon>
        <taxon>Peronosporaceae</taxon>
        <taxon>Phytophthora</taxon>
    </lineage>
</organism>
<evidence type="ECO:0000313" key="1">
    <source>
        <dbReference type="EMBL" id="OWY95851.1"/>
    </source>
</evidence>
<sequence>MGFTKDNGTPDNTTRLSINNLFISTAAKFLPEREFPVRVVADFKGKLTKLGVSEVKTIMALLDTKFGRMARYLDLIITQNIRARKMVTNGTMGTLEAIIYHPETTFCLVNDSVADVTVKFPSRPHLQLL</sequence>
<dbReference type="AlphaFoldDB" id="A0A225USC4"/>
<name>A0A225USC4_9STRA</name>
<proteinExistence type="predicted"/>
<protein>
    <submittedName>
        <fullName evidence="1">Uncharacterized protein</fullName>
    </submittedName>
</protein>
<keyword evidence="2" id="KW-1185">Reference proteome</keyword>
<reference evidence="2" key="1">
    <citation type="submission" date="2017-03" db="EMBL/GenBank/DDBJ databases">
        <title>Phytopthora megakarya and P. palmivora, two closely related causual agents of cacao black pod achieved similar genome size and gene model numbers by different mechanisms.</title>
        <authorList>
            <person name="Ali S."/>
            <person name="Shao J."/>
            <person name="Larry D.J."/>
            <person name="Kronmiller B."/>
            <person name="Shen D."/>
            <person name="Strem M.D."/>
            <person name="Melnick R.L."/>
            <person name="Guiltinan M.J."/>
            <person name="Tyler B.M."/>
            <person name="Meinhardt L.W."/>
            <person name="Bailey B.A."/>
        </authorList>
    </citation>
    <scope>NUCLEOTIDE SEQUENCE [LARGE SCALE GENOMIC DNA]</scope>
    <source>
        <strain evidence="2">zdho120</strain>
    </source>
</reference>
<gene>
    <name evidence="1" type="ORF">PHMEG_00034034</name>
</gene>
<dbReference type="EMBL" id="NBNE01012422">
    <property type="protein sequence ID" value="OWY95851.1"/>
    <property type="molecule type" value="Genomic_DNA"/>
</dbReference>
<comment type="caution">
    <text evidence="1">The sequence shown here is derived from an EMBL/GenBank/DDBJ whole genome shotgun (WGS) entry which is preliminary data.</text>
</comment>